<evidence type="ECO:0000313" key="13">
    <source>
        <dbReference type="Proteomes" id="UP000515158"/>
    </source>
</evidence>
<evidence type="ECO:0000313" key="14">
    <source>
        <dbReference type="RefSeq" id="XP_034234852.1"/>
    </source>
</evidence>
<dbReference type="InterPro" id="IPR013120">
    <property type="entry name" value="FAR_NAD-bd"/>
</dbReference>
<evidence type="ECO:0000256" key="10">
    <source>
        <dbReference type="RuleBase" id="RU363097"/>
    </source>
</evidence>
<evidence type="ECO:0000256" key="6">
    <source>
        <dbReference type="ARBA" id="ARBA00022989"/>
    </source>
</evidence>
<evidence type="ECO:0000256" key="1">
    <source>
        <dbReference type="ARBA" id="ARBA00004141"/>
    </source>
</evidence>
<name>A0A6P8YLI8_THRPL</name>
<feature type="domain" description="Fatty acyl-CoA reductase C-terminal" evidence="11">
    <location>
        <begin position="385"/>
        <end position="477"/>
    </location>
</feature>
<keyword evidence="5 10" id="KW-0521">NADP</keyword>
<dbReference type="CDD" id="cd05236">
    <property type="entry name" value="FAR-N_SDR_e"/>
    <property type="match status" value="1"/>
</dbReference>
<dbReference type="AlphaFoldDB" id="A0A6P8YLI8"/>
<dbReference type="GO" id="GO:0102965">
    <property type="term" value="F:alcohol-forming long-chain fatty acyl-CoA reductase activity"/>
    <property type="evidence" value="ECO:0007669"/>
    <property type="project" value="UniProtKB-EC"/>
</dbReference>
<dbReference type="GO" id="GO:0035336">
    <property type="term" value="P:long-chain fatty-acyl-CoA metabolic process"/>
    <property type="evidence" value="ECO:0007669"/>
    <property type="project" value="TreeGrafter"/>
</dbReference>
<dbReference type="OrthoDB" id="429813at2759"/>
<dbReference type="GO" id="GO:0080019">
    <property type="term" value="F:alcohol-forming very long-chain fatty acyl-CoA reductase activity"/>
    <property type="evidence" value="ECO:0007669"/>
    <property type="project" value="InterPro"/>
</dbReference>
<dbReference type="GeneID" id="117641538"/>
<keyword evidence="6" id="KW-1133">Transmembrane helix</keyword>
<evidence type="ECO:0000259" key="11">
    <source>
        <dbReference type="Pfam" id="PF03015"/>
    </source>
</evidence>
<dbReference type="InParanoid" id="A0A6P8YLI8"/>
<evidence type="ECO:0000256" key="3">
    <source>
        <dbReference type="ARBA" id="ARBA00022516"/>
    </source>
</evidence>
<evidence type="ECO:0000256" key="8">
    <source>
        <dbReference type="ARBA" id="ARBA00023136"/>
    </source>
</evidence>
<comment type="similarity">
    <text evidence="2 10">Belongs to the fatty acyl-CoA reductase family.</text>
</comment>
<dbReference type="SUPFAM" id="SSF51735">
    <property type="entry name" value="NAD(P)-binding Rossmann-fold domains"/>
    <property type="match status" value="1"/>
</dbReference>
<dbReference type="KEGG" id="tpal:117641538"/>
<organism evidence="14">
    <name type="scientific">Thrips palmi</name>
    <name type="common">Melon thrips</name>
    <dbReference type="NCBI Taxonomy" id="161013"/>
    <lineage>
        <taxon>Eukaryota</taxon>
        <taxon>Metazoa</taxon>
        <taxon>Ecdysozoa</taxon>
        <taxon>Arthropoda</taxon>
        <taxon>Hexapoda</taxon>
        <taxon>Insecta</taxon>
        <taxon>Pterygota</taxon>
        <taxon>Neoptera</taxon>
        <taxon>Paraneoptera</taxon>
        <taxon>Thysanoptera</taxon>
        <taxon>Terebrantia</taxon>
        <taxon>Thripoidea</taxon>
        <taxon>Thripidae</taxon>
        <taxon>Thrips</taxon>
    </lineage>
</organism>
<evidence type="ECO:0000256" key="2">
    <source>
        <dbReference type="ARBA" id="ARBA00005928"/>
    </source>
</evidence>
<dbReference type="InterPro" id="IPR036291">
    <property type="entry name" value="NAD(P)-bd_dom_sf"/>
</dbReference>
<comment type="catalytic activity">
    <reaction evidence="9 10">
        <text>a long-chain fatty acyl-CoA + 2 NADPH + 2 H(+) = a long-chain primary fatty alcohol + 2 NADP(+) + CoA</text>
        <dbReference type="Rhea" id="RHEA:52716"/>
        <dbReference type="ChEBI" id="CHEBI:15378"/>
        <dbReference type="ChEBI" id="CHEBI:57287"/>
        <dbReference type="ChEBI" id="CHEBI:57783"/>
        <dbReference type="ChEBI" id="CHEBI:58349"/>
        <dbReference type="ChEBI" id="CHEBI:77396"/>
        <dbReference type="ChEBI" id="CHEBI:83139"/>
        <dbReference type="EC" id="1.2.1.84"/>
    </reaction>
</comment>
<dbReference type="PANTHER" id="PTHR11011:SF116">
    <property type="entry name" value="FATTY ACYL-COA REDUCTASE CG5065-RELATED"/>
    <property type="match status" value="1"/>
</dbReference>
<comment type="function">
    <text evidence="10">Catalyzes the reduction of fatty acyl-CoA to fatty alcohols.</text>
</comment>
<gene>
    <name evidence="14" type="primary">LOC117641538</name>
</gene>
<evidence type="ECO:0000256" key="5">
    <source>
        <dbReference type="ARBA" id="ARBA00022857"/>
    </source>
</evidence>
<feature type="domain" description="Thioester reductase (TE)" evidence="12">
    <location>
        <begin position="26"/>
        <end position="295"/>
    </location>
</feature>
<dbReference type="Proteomes" id="UP000515158">
    <property type="component" value="Unplaced"/>
</dbReference>
<proteinExistence type="inferred from homology"/>
<protein>
    <recommendedName>
        <fullName evidence="10">Fatty acyl-CoA reductase</fullName>
        <ecNumber evidence="10">1.2.1.84</ecNumber>
    </recommendedName>
</protein>
<dbReference type="RefSeq" id="XP_034234852.1">
    <property type="nucleotide sequence ID" value="XM_034378961.1"/>
</dbReference>
<dbReference type="CDD" id="cd09071">
    <property type="entry name" value="FAR_C"/>
    <property type="match status" value="1"/>
</dbReference>
<dbReference type="InterPro" id="IPR026055">
    <property type="entry name" value="FAR"/>
</dbReference>
<keyword evidence="7 10" id="KW-0443">Lipid metabolism</keyword>
<dbReference type="GO" id="GO:0005777">
    <property type="term" value="C:peroxisome"/>
    <property type="evidence" value="ECO:0007669"/>
    <property type="project" value="TreeGrafter"/>
</dbReference>
<accession>A0A6P8YLI8</accession>
<dbReference type="InterPro" id="IPR033640">
    <property type="entry name" value="FAR_C"/>
</dbReference>
<reference evidence="14" key="1">
    <citation type="submission" date="2025-08" db="UniProtKB">
        <authorList>
            <consortium name="RefSeq"/>
        </authorList>
    </citation>
    <scope>IDENTIFICATION</scope>
    <source>
        <tissue evidence="14">Total insect</tissue>
    </source>
</reference>
<dbReference type="Gene3D" id="3.40.50.720">
    <property type="entry name" value="NAD(P)-binding Rossmann-like Domain"/>
    <property type="match status" value="1"/>
</dbReference>
<dbReference type="Pfam" id="PF07993">
    <property type="entry name" value="NAD_binding_4"/>
    <property type="match status" value="1"/>
</dbReference>
<keyword evidence="8" id="KW-0472">Membrane</keyword>
<dbReference type="PANTHER" id="PTHR11011">
    <property type="entry name" value="MALE STERILITY PROTEIN 2-RELATED"/>
    <property type="match status" value="1"/>
</dbReference>
<dbReference type="Pfam" id="PF03015">
    <property type="entry name" value="Sterile"/>
    <property type="match status" value="1"/>
</dbReference>
<sequence length="556" mass="61887">MVNVSKMESLSASPVSDFYRGRSVLITGATGFMGKVLVEKLLRSCPEVSTLYLLMRPRRGVDARHRLDDLLNTTIFDELRRSRPDALRKVVAIPGDMTMVDLGISTTDRELLVEEVSVVFHSAATVKFDEAIKLSIEMNMLGTKRMLKLARQMKKLEAFVHVSTAYCNCDRSEVEEKVYPAPTDPEKLAQCVDWMDAEMADHMTPKILGNRPNTYTFTKALAETLVMNEAGKLPLAIVRPSIVTAARREPIPGWVDNMNGPTGLLVGAGKGVLRTLYCHRDMVADLIPVDVCINLLVAVAWKTATVRSRALSAAAREPDGDANKCANEVVVYNCVSGAQNPIKWSVLENVGRTHLRRNPYNNVLWYPGGSFKSSSMYNEVCAFALHVVPSYIMDGVARASGKKPQMVRIQQRLTKAVKCLQFFTTSEWRFADGNVQHLLAELTPVDRKVFDFGIADLDWDAYLNTYVLGTRKFILKEDPSTFPEARAHLRKMFFVHRLSQFVTVTLMWRLVLSRSQIARRVWSLLLGILARAVSLVSGVTRAALPSLGPIAAPVVG</sequence>
<evidence type="ECO:0000256" key="7">
    <source>
        <dbReference type="ARBA" id="ARBA00023098"/>
    </source>
</evidence>
<evidence type="ECO:0000256" key="9">
    <source>
        <dbReference type="ARBA" id="ARBA00052530"/>
    </source>
</evidence>
<comment type="subcellular location">
    <subcellularLocation>
        <location evidence="1">Membrane</location>
        <topology evidence="1">Multi-pass membrane protein</topology>
    </subcellularLocation>
</comment>
<keyword evidence="13" id="KW-1185">Reference proteome</keyword>
<evidence type="ECO:0000259" key="12">
    <source>
        <dbReference type="Pfam" id="PF07993"/>
    </source>
</evidence>
<keyword evidence="10" id="KW-0560">Oxidoreductase</keyword>
<keyword evidence="3 10" id="KW-0444">Lipid biosynthesis</keyword>
<evidence type="ECO:0000256" key="4">
    <source>
        <dbReference type="ARBA" id="ARBA00022692"/>
    </source>
</evidence>
<dbReference type="GO" id="GO:0016020">
    <property type="term" value="C:membrane"/>
    <property type="evidence" value="ECO:0007669"/>
    <property type="project" value="UniProtKB-SubCell"/>
</dbReference>
<dbReference type="FunFam" id="3.40.50.720:FF:000143">
    <property type="entry name" value="Fatty acyl-CoA reductase"/>
    <property type="match status" value="1"/>
</dbReference>
<keyword evidence="4" id="KW-0812">Transmembrane</keyword>
<dbReference type="EC" id="1.2.1.84" evidence="10"/>